<dbReference type="GO" id="GO:0008237">
    <property type="term" value="F:metallopeptidase activity"/>
    <property type="evidence" value="ECO:0007669"/>
    <property type="project" value="UniProtKB-KW"/>
</dbReference>
<feature type="transmembrane region" description="Helical" evidence="7">
    <location>
        <begin position="82"/>
        <end position="106"/>
    </location>
</feature>
<dbReference type="EMBL" id="JBHSBH010000007">
    <property type="protein sequence ID" value="MFC3996218.1"/>
    <property type="molecule type" value="Genomic_DNA"/>
</dbReference>
<dbReference type="InterPro" id="IPR001915">
    <property type="entry name" value="Peptidase_M48"/>
</dbReference>
<evidence type="ECO:0000313" key="9">
    <source>
        <dbReference type="EMBL" id="MFC3996218.1"/>
    </source>
</evidence>
<comment type="cofactor">
    <cofactor evidence="6">
        <name>Zn(2+)</name>
        <dbReference type="ChEBI" id="CHEBI:29105"/>
    </cofactor>
    <text evidence="6">Binds 1 zinc ion per subunit.</text>
</comment>
<keyword evidence="3 6" id="KW-0378">Hydrolase</keyword>
<keyword evidence="7" id="KW-0812">Transmembrane</keyword>
<evidence type="ECO:0000313" key="10">
    <source>
        <dbReference type="Proteomes" id="UP001595847"/>
    </source>
</evidence>
<name>A0ABV8FLM0_9ACTN</name>
<dbReference type="PANTHER" id="PTHR34978">
    <property type="entry name" value="POSSIBLE SENSOR-TRANSDUCER PROTEIN BLAR"/>
    <property type="match status" value="1"/>
</dbReference>
<comment type="caution">
    <text evidence="9">The sequence shown here is derived from an EMBL/GenBank/DDBJ whole genome shotgun (WGS) entry which is preliminary data.</text>
</comment>
<keyword evidence="7" id="KW-1133">Transmembrane helix</keyword>
<evidence type="ECO:0000259" key="8">
    <source>
        <dbReference type="Pfam" id="PF01435"/>
    </source>
</evidence>
<keyword evidence="10" id="KW-1185">Reference proteome</keyword>
<feature type="transmembrane region" description="Helical" evidence="7">
    <location>
        <begin position="6"/>
        <end position="24"/>
    </location>
</feature>
<organism evidence="9 10">
    <name type="scientific">Nocardiopsis sediminis</name>
    <dbReference type="NCBI Taxonomy" id="1778267"/>
    <lineage>
        <taxon>Bacteria</taxon>
        <taxon>Bacillati</taxon>
        <taxon>Actinomycetota</taxon>
        <taxon>Actinomycetes</taxon>
        <taxon>Streptosporangiales</taxon>
        <taxon>Nocardiopsidaceae</taxon>
        <taxon>Nocardiopsis</taxon>
    </lineage>
</organism>
<evidence type="ECO:0000256" key="1">
    <source>
        <dbReference type="ARBA" id="ARBA00022670"/>
    </source>
</evidence>
<protein>
    <submittedName>
        <fullName evidence="9">M48 family metalloprotease</fullName>
        <ecNumber evidence="9">3.4.24.-</ecNumber>
    </submittedName>
</protein>
<reference evidence="10" key="1">
    <citation type="journal article" date="2019" name="Int. J. Syst. Evol. Microbiol.">
        <title>The Global Catalogue of Microorganisms (GCM) 10K type strain sequencing project: providing services to taxonomists for standard genome sequencing and annotation.</title>
        <authorList>
            <consortium name="The Broad Institute Genomics Platform"/>
            <consortium name="The Broad Institute Genome Sequencing Center for Infectious Disease"/>
            <person name="Wu L."/>
            <person name="Ma J."/>
        </authorList>
    </citation>
    <scope>NUCLEOTIDE SEQUENCE [LARGE SCALE GENOMIC DNA]</scope>
    <source>
        <strain evidence="10">TBRC 1826</strain>
    </source>
</reference>
<dbReference type="Pfam" id="PF01435">
    <property type="entry name" value="Peptidase_M48"/>
    <property type="match status" value="1"/>
</dbReference>
<gene>
    <name evidence="9" type="ORF">ACFOVU_09850</name>
</gene>
<keyword evidence="4 6" id="KW-0862">Zinc</keyword>
<accession>A0ABV8FLM0</accession>
<comment type="similarity">
    <text evidence="6">Belongs to the peptidase M48 family.</text>
</comment>
<evidence type="ECO:0000256" key="2">
    <source>
        <dbReference type="ARBA" id="ARBA00022723"/>
    </source>
</evidence>
<dbReference type="RefSeq" id="WP_378532069.1">
    <property type="nucleotide sequence ID" value="NZ_JBHSBH010000007.1"/>
</dbReference>
<dbReference type="Proteomes" id="UP001595847">
    <property type="component" value="Unassembled WGS sequence"/>
</dbReference>
<keyword evidence="5 6" id="KW-0482">Metalloprotease</keyword>
<keyword evidence="2" id="KW-0479">Metal-binding</keyword>
<evidence type="ECO:0000256" key="3">
    <source>
        <dbReference type="ARBA" id="ARBA00022801"/>
    </source>
</evidence>
<dbReference type="Gene3D" id="3.30.2010.10">
    <property type="entry name" value="Metalloproteases ('zincins'), catalytic domain"/>
    <property type="match status" value="1"/>
</dbReference>
<dbReference type="PANTHER" id="PTHR34978:SF3">
    <property type="entry name" value="SLR0241 PROTEIN"/>
    <property type="match status" value="1"/>
</dbReference>
<feature type="domain" description="Peptidase M48" evidence="8">
    <location>
        <begin position="118"/>
        <end position="175"/>
    </location>
</feature>
<keyword evidence="7" id="KW-0472">Membrane</keyword>
<evidence type="ECO:0000256" key="4">
    <source>
        <dbReference type="ARBA" id="ARBA00022833"/>
    </source>
</evidence>
<evidence type="ECO:0000256" key="5">
    <source>
        <dbReference type="ARBA" id="ARBA00023049"/>
    </source>
</evidence>
<sequence>MTWPMFVPALTLTLLSVIAARRPLPLHPAWSARLLLTLTATTALTVLSTLTMVAAVFVAGFLPADMVAATAKGRLLLGHGPVSPLLGVPALLLLGSGAVGIVLLVARRRRERRELQGVGVAPDDRPFAVAVPGARGGVVVSRGLLRLLTREQMSVVFRHEHAHLRHRHHLYTAAGAVAARLFPPLAPLEAELRLAVERWADEAAAEAVGDRALVAHTIAAVALANPVPRPTWHPALAHFHVVQRVRALLGDAPSTNPIAGPALLSGTGVATSGVASSALQLHHAAALLLL</sequence>
<keyword evidence="1 6" id="KW-0645">Protease</keyword>
<feature type="transmembrane region" description="Helical" evidence="7">
    <location>
        <begin position="36"/>
        <end position="62"/>
    </location>
</feature>
<dbReference type="InterPro" id="IPR052173">
    <property type="entry name" value="Beta-lactam_resp_regulator"/>
</dbReference>
<dbReference type="EC" id="3.4.24.-" evidence="9"/>
<evidence type="ECO:0000256" key="7">
    <source>
        <dbReference type="SAM" id="Phobius"/>
    </source>
</evidence>
<proteinExistence type="inferred from homology"/>
<evidence type="ECO:0000256" key="6">
    <source>
        <dbReference type="RuleBase" id="RU003983"/>
    </source>
</evidence>